<dbReference type="OrthoDB" id="4510772at2759"/>
<evidence type="ECO:0000313" key="3">
    <source>
        <dbReference type="EMBL" id="KAE8370119.1"/>
    </source>
</evidence>
<feature type="signal peptide" evidence="2">
    <location>
        <begin position="1"/>
        <end position="19"/>
    </location>
</feature>
<name>A0A5N7AMA5_9EURO</name>
<proteinExistence type="predicted"/>
<dbReference type="EMBL" id="ML737568">
    <property type="protein sequence ID" value="KAE8370119.1"/>
    <property type="molecule type" value="Genomic_DNA"/>
</dbReference>
<dbReference type="AlphaFoldDB" id="A0A5N7AMA5"/>
<evidence type="ECO:0000256" key="1">
    <source>
        <dbReference type="SAM" id="MobiDB-lite"/>
    </source>
</evidence>
<accession>A0A5N7AMA5</accession>
<dbReference type="GeneID" id="43649459"/>
<sequence length="84" mass="8853">MKFQSLAMTLFCATALAAALPVDPSTVSDAQNCIKLEDVRGPGEVPGPICGDEPHNEKRQKEEPSLIGAPVGSLIGDVSKIVHR</sequence>
<organism evidence="3 4">
    <name type="scientific">Aspergillus caelatus</name>
    <dbReference type="NCBI Taxonomy" id="61420"/>
    <lineage>
        <taxon>Eukaryota</taxon>
        <taxon>Fungi</taxon>
        <taxon>Dikarya</taxon>
        <taxon>Ascomycota</taxon>
        <taxon>Pezizomycotina</taxon>
        <taxon>Eurotiomycetes</taxon>
        <taxon>Eurotiomycetidae</taxon>
        <taxon>Eurotiales</taxon>
        <taxon>Aspergillaceae</taxon>
        <taxon>Aspergillus</taxon>
        <taxon>Aspergillus subgen. Circumdati</taxon>
    </lineage>
</organism>
<dbReference type="Proteomes" id="UP000326268">
    <property type="component" value="Unassembled WGS sequence"/>
</dbReference>
<protein>
    <submittedName>
        <fullName evidence="3">Uncharacterized protein</fullName>
    </submittedName>
</protein>
<evidence type="ECO:0000313" key="4">
    <source>
        <dbReference type="Proteomes" id="UP000326268"/>
    </source>
</evidence>
<feature type="region of interest" description="Disordered" evidence="1">
    <location>
        <begin position="44"/>
        <end position="66"/>
    </location>
</feature>
<reference evidence="3 4" key="1">
    <citation type="submission" date="2019-04" db="EMBL/GenBank/DDBJ databases">
        <title>Friends and foes A comparative genomics studyof 23 Aspergillus species from section Flavi.</title>
        <authorList>
            <consortium name="DOE Joint Genome Institute"/>
            <person name="Kjaerbolling I."/>
            <person name="Vesth T."/>
            <person name="Frisvad J.C."/>
            <person name="Nybo J.L."/>
            <person name="Theobald S."/>
            <person name="Kildgaard S."/>
            <person name="Isbrandt T."/>
            <person name="Kuo A."/>
            <person name="Sato A."/>
            <person name="Lyhne E.K."/>
            <person name="Kogle M.E."/>
            <person name="Wiebenga A."/>
            <person name="Kun R.S."/>
            <person name="Lubbers R.J."/>
            <person name="Makela M.R."/>
            <person name="Barry K."/>
            <person name="Chovatia M."/>
            <person name="Clum A."/>
            <person name="Daum C."/>
            <person name="Haridas S."/>
            <person name="He G."/>
            <person name="LaButti K."/>
            <person name="Lipzen A."/>
            <person name="Mondo S."/>
            <person name="Riley R."/>
            <person name="Salamov A."/>
            <person name="Simmons B.A."/>
            <person name="Magnuson J.K."/>
            <person name="Henrissat B."/>
            <person name="Mortensen U.H."/>
            <person name="Larsen T.O."/>
            <person name="Devries R.P."/>
            <person name="Grigoriev I.V."/>
            <person name="Machida M."/>
            <person name="Baker S.E."/>
            <person name="Andersen M.R."/>
        </authorList>
    </citation>
    <scope>NUCLEOTIDE SEQUENCE [LARGE SCALE GENOMIC DNA]</scope>
    <source>
        <strain evidence="3 4">CBS 763.97</strain>
    </source>
</reference>
<dbReference type="RefSeq" id="XP_031933200.1">
    <property type="nucleotide sequence ID" value="XM_032065013.1"/>
</dbReference>
<gene>
    <name evidence="3" type="ORF">BDV27DRAFT_120053</name>
</gene>
<feature type="compositionally biased region" description="Basic and acidic residues" evidence="1">
    <location>
        <begin position="52"/>
        <end position="64"/>
    </location>
</feature>
<evidence type="ECO:0000256" key="2">
    <source>
        <dbReference type="SAM" id="SignalP"/>
    </source>
</evidence>
<feature type="chain" id="PRO_5024842780" evidence="2">
    <location>
        <begin position="20"/>
        <end position="84"/>
    </location>
</feature>
<keyword evidence="2" id="KW-0732">Signal</keyword>
<keyword evidence="4" id="KW-1185">Reference proteome</keyword>